<evidence type="ECO:0000259" key="1">
    <source>
        <dbReference type="Pfam" id="PF13824"/>
    </source>
</evidence>
<keyword evidence="6" id="KW-1185">Reference proteome</keyword>
<dbReference type="EMBL" id="LSSK01001454">
    <property type="protein sequence ID" value="OMH79686.1"/>
    <property type="molecule type" value="Genomic_DNA"/>
</dbReference>
<reference evidence="6" key="1">
    <citation type="submission" date="2017-01" db="EMBL/GenBank/DDBJ databases">
        <authorList>
            <person name="Wang Y."/>
            <person name="White M."/>
            <person name="Kvist S."/>
            <person name="Moncalvo J.-M."/>
        </authorList>
    </citation>
    <scope>NUCLEOTIDE SEQUENCE [LARGE SCALE GENOMIC DNA]</scope>
    <source>
        <strain evidence="6">COL-18-3</strain>
    </source>
</reference>
<organism evidence="4 6">
    <name type="scientific">Zancudomyces culisetae</name>
    <name type="common">Gut fungus</name>
    <name type="synonym">Smittium culisetae</name>
    <dbReference type="NCBI Taxonomy" id="1213189"/>
    <lineage>
        <taxon>Eukaryota</taxon>
        <taxon>Fungi</taxon>
        <taxon>Fungi incertae sedis</taxon>
        <taxon>Zoopagomycota</taxon>
        <taxon>Kickxellomycotina</taxon>
        <taxon>Harpellomycetes</taxon>
        <taxon>Harpellales</taxon>
        <taxon>Legeriomycetaceae</taxon>
        <taxon>Zancudomyces</taxon>
    </lineage>
</organism>
<name>A0A1R1PG51_ZANCU</name>
<evidence type="ECO:0000313" key="6">
    <source>
        <dbReference type="Proteomes" id="UP000188320"/>
    </source>
</evidence>
<evidence type="ECO:0000313" key="5">
    <source>
        <dbReference type="EMBL" id="OMH85019.1"/>
    </source>
</evidence>
<dbReference type="Pfam" id="PF20179">
    <property type="entry name" value="MSS51_C"/>
    <property type="match status" value="1"/>
</dbReference>
<dbReference type="EMBL" id="LSSK01001349">
    <property type="protein sequence ID" value="OMH79960.1"/>
    <property type="molecule type" value="Genomic_DNA"/>
</dbReference>
<dbReference type="EMBL" id="LSSK01000119">
    <property type="protein sequence ID" value="OMH85019.1"/>
    <property type="molecule type" value="Genomic_DNA"/>
</dbReference>
<feature type="domain" description="Mitochondrial splicing suppressor 51 zinc-finger" evidence="1">
    <location>
        <begin position="14"/>
        <end position="81"/>
    </location>
</feature>
<sequence length="371" mass="42613">MVEKGKMVSEYGVCPICAEEGKAKKNGELGYRCEGCERPKFECPDCGYPTHCSEEHWKKDTHHKEHVCGYLRQANEDEHDLRSGRKLVEFEFPSKQSPEMAINFSNWDTFLYTRGFLTLNNERAIRHASKLLTYPVTIGSVLHPYSYLTLRTGLTPEGSKSLSALRATIREHEAARFDKDLFSQLNPIRVFILGARSEAMLPPYVYLQLHYLLPHSPVILYFVGPECIPSSDETRNSISVSPMLSMKFYKGYFHDLVWSFAPFDPYTDVFFMFSPGVAHPAGTESWAPTIEKLLETKCAIFGTGFNSEDMNKDVETLNNMFSDKMDWLVAPRKNPFLSMKTDFSIYDLRMWAMANHGIYSFRGKKYEVEVK</sequence>
<dbReference type="PANTHER" id="PTHR28069">
    <property type="entry name" value="GH20023P"/>
    <property type="match status" value="1"/>
</dbReference>
<dbReference type="AlphaFoldDB" id="A0A1R1PG51"/>
<evidence type="ECO:0000313" key="3">
    <source>
        <dbReference type="EMBL" id="OMH79686.1"/>
    </source>
</evidence>
<accession>A0A1R1PG51</accession>
<dbReference type="OrthoDB" id="5282002at2759"/>
<dbReference type="Proteomes" id="UP000188320">
    <property type="component" value="Unassembled WGS sequence"/>
</dbReference>
<comment type="caution">
    <text evidence="4">The sequence shown here is derived from an EMBL/GenBank/DDBJ whole genome shotgun (WGS) entry which is preliminary data.</text>
</comment>
<evidence type="ECO:0000259" key="2">
    <source>
        <dbReference type="Pfam" id="PF20179"/>
    </source>
</evidence>
<reference evidence="4" key="2">
    <citation type="submission" date="2017-01" db="EMBL/GenBank/DDBJ databases">
        <authorList>
            <person name="Mah S.A."/>
            <person name="Swanson W.J."/>
            <person name="Moy G.W."/>
            <person name="Vacquier V.D."/>
        </authorList>
    </citation>
    <scope>NUCLEOTIDE SEQUENCE [LARGE SCALE GENOMIC DNA]</scope>
    <source>
        <strain evidence="4">COL-18-3</strain>
    </source>
</reference>
<feature type="domain" description="Mitochondrial splicing suppressor 51-like C-terminal" evidence="2">
    <location>
        <begin position="180"/>
        <end position="341"/>
    </location>
</feature>
<dbReference type="InterPro" id="IPR046824">
    <property type="entry name" value="Mss51-like_C"/>
</dbReference>
<dbReference type="InterPro" id="IPR032717">
    <property type="entry name" value="Mss51_Znf"/>
</dbReference>
<protein>
    <submittedName>
        <fullName evidence="4">Protein MSS51, mitochondrial</fullName>
    </submittedName>
</protein>
<dbReference type="PANTHER" id="PTHR28069:SF1">
    <property type="entry name" value="PROTEIN MSS51, MITOCHONDRIAL"/>
    <property type="match status" value="1"/>
</dbReference>
<proteinExistence type="predicted"/>
<gene>
    <name evidence="5" type="ORF">AX774_g1437</name>
    <name evidence="4" type="ORF">AX774_g6613</name>
    <name evidence="3" type="ORF">AX774_g6901</name>
</gene>
<dbReference type="Pfam" id="PF13824">
    <property type="entry name" value="zf-Mss51"/>
    <property type="match status" value="1"/>
</dbReference>
<evidence type="ECO:0000313" key="4">
    <source>
        <dbReference type="EMBL" id="OMH79960.1"/>
    </source>
</evidence>